<sequence>MPLSKDSIIFVTGASGFVAFQIVVQLLEAGYRVRGAARGKKYHGLKKAFAKSPRFEAVEVSDVTKGDLSKAFKGVSALIHCAAYMPGKSDAATSLKLAAEGTLHVLEAAKTAGIKRVAVTGSLVSYPEKGPCRLPDYHPVTYKEALSSNDAWVVYVAEKKFTEVAVIDWATKNPDISVALMQFDYILTSSLPATPTVSPNYIFGPLAPGFDFIVPDFDPRGLSSNGLFYMLLIPKNENFPMAPGVTDIRDVARLHIAAVESDKVAALPPQLRRFPAVSPDQSDYRVALKLIAEERPELKDRLSSIDKAPVWPTYTVANEGLKHIEEVLDIPVNSYRPWRETVLDTIDSLVVLEKIWKAKA</sequence>
<evidence type="ECO:0000313" key="5">
    <source>
        <dbReference type="EMBL" id="KIY48538.1"/>
    </source>
</evidence>
<dbReference type="AlphaFoldDB" id="A0A0D7ACF2"/>
<feature type="transmembrane region" description="Helical" evidence="3">
    <location>
        <begin position="7"/>
        <end position="27"/>
    </location>
</feature>
<dbReference type="InterPro" id="IPR001509">
    <property type="entry name" value="Epimerase_deHydtase"/>
</dbReference>
<keyword evidence="3" id="KW-1133">Transmembrane helix</keyword>
<evidence type="ECO:0000313" key="6">
    <source>
        <dbReference type="Proteomes" id="UP000054144"/>
    </source>
</evidence>
<evidence type="ECO:0000259" key="4">
    <source>
        <dbReference type="Pfam" id="PF01370"/>
    </source>
</evidence>
<dbReference type="InterPro" id="IPR036291">
    <property type="entry name" value="NAD(P)-bd_dom_sf"/>
</dbReference>
<dbReference type="GO" id="GO:0016616">
    <property type="term" value="F:oxidoreductase activity, acting on the CH-OH group of donors, NAD or NADP as acceptor"/>
    <property type="evidence" value="ECO:0007669"/>
    <property type="project" value="TreeGrafter"/>
</dbReference>
<protein>
    <submittedName>
        <fullName evidence="5">NAD(P)-binding protein</fullName>
    </submittedName>
</protein>
<accession>A0A0D7ACF2</accession>
<dbReference type="Proteomes" id="UP000054144">
    <property type="component" value="Unassembled WGS sequence"/>
</dbReference>
<reference evidence="5 6" key="1">
    <citation type="journal article" date="2015" name="Fungal Genet. Biol.">
        <title>Evolution of novel wood decay mechanisms in Agaricales revealed by the genome sequences of Fistulina hepatica and Cylindrobasidium torrendii.</title>
        <authorList>
            <person name="Floudas D."/>
            <person name="Held B.W."/>
            <person name="Riley R."/>
            <person name="Nagy L.G."/>
            <person name="Koehler G."/>
            <person name="Ransdell A.S."/>
            <person name="Younus H."/>
            <person name="Chow J."/>
            <person name="Chiniquy J."/>
            <person name="Lipzen A."/>
            <person name="Tritt A."/>
            <person name="Sun H."/>
            <person name="Haridas S."/>
            <person name="LaButti K."/>
            <person name="Ohm R.A."/>
            <person name="Kues U."/>
            <person name="Blanchette R.A."/>
            <person name="Grigoriev I.V."/>
            <person name="Minto R.E."/>
            <person name="Hibbett D.S."/>
        </authorList>
    </citation>
    <scope>NUCLEOTIDE SEQUENCE [LARGE SCALE GENOMIC DNA]</scope>
    <source>
        <strain evidence="5 6">ATCC 64428</strain>
    </source>
</reference>
<keyword evidence="3" id="KW-0472">Membrane</keyword>
<dbReference type="PANTHER" id="PTHR10366:SF562">
    <property type="entry name" value="ALDEHYDE REDUCTASE II (AFU_ORTHOLOGUE AFUA_1G11360)"/>
    <property type="match status" value="1"/>
</dbReference>
<evidence type="ECO:0000256" key="2">
    <source>
        <dbReference type="ARBA" id="ARBA00023445"/>
    </source>
</evidence>
<dbReference type="SUPFAM" id="SSF51735">
    <property type="entry name" value="NAD(P)-binding Rossmann-fold domains"/>
    <property type="match status" value="1"/>
</dbReference>
<keyword evidence="6" id="KW-1185">Reference proteome</keyword>
<dbReference type="Pfam" id="PF01370">
    <property type="entry name" value="Epimerase"/>
    <property type="match status" value="1"/>
</dbReference>
<dbReference type="PANTHER" id="PTHR10366">
    <property type="entry name" value="NAD DEPENDENT EPIMERASE/DEHYDRATASE"/>
    <property type="match status" value="1"/>
</dbReference>
<keyword evidence="1" id="KW-0560">Oxidoreductase</keyword>
<gene>
    <name evidence="5" type="ORF">FISHEDRAFT_58829</name>
</gene>
<dbReference type="EMBL" id="KN881832">
    <property type="protein sequence ID" value="KIY48538.1"/>
    <property type="molecule type" value="Genomic_DNA"/>
</dbReference>
<name>A0A0D7ACF2_9AGAR</name>
<dbReference type="InterPro" id="IPR050425">
    <property type="entry name" value="NAD(P)_dehydrat-like"/>
</dbReference>
<evidence type="ECO:0000256" key="3">
    <source>
        <dbReference type="SAM" id="Phobius"/>
    </source>
</evidence>
<comment type="similarity">
    <text evidence="2">Belongs to the NAD(P)-dependent epimerase/dehydratase family. Dihydroflavonol-4-reductase subfamily.</text>
</comment>
<feature type="domain" description="NAD-dependent epimerase/dehydratase" evidence="4">
    <location>
        <begin position="9"/>
        <end position="171"/>
    </location>
</feature>
<evidence type="ECO:0000256" key="1">
    <source>
        <dbReference type="ARBA" id="ARBA00023002"/>
    </source>
</evidence>
<organism evidence="5 6">
    <name type="scientific">Fistulina hepatica ATCC 64428</name>
    <dbReference type="NCBI Taxonomy" id="1128425"/>
    <lineage>
        <taxon>Eukaryota</taxon>
        <taxon>Fungi</taxon>
        <taxon>Dikarya</taxon>
        <taxon>Basidiomycota</taxon>
        <taxon>Agaricomycotina</taxon>
        <taxon>Agaricomycetes</taxon>
        <taxon>Agaricomycetidae</taxon>
        <taxon>Agaricales</taxon>
        <taxon>Fistulinaceae</taxon>
        <taxon>Fistulina</taxon>
    </lineage>
</organism>
<dbReference type="Gene3D" id="3.40.50.720">
    <property type="entry name" value="NAD(P)-binding Rossmann-like Domain"/>
    <property type="match status" value="1"/>
</dbReference>
<proteinExistence type="inferred from homology"/>
<dbReference type="OrthoDB" id="2735536at2759"/>
<keyword evidence="3" id="KW-0812">Transmembrane</keyword>